<evidence type="ECO:0000313" key="2">
    <source>
        <dbReference type="EMBL" id="KAA3436570.1"/>
    </source>
</evidence>
<sequence length="516" mass="59916">MMRAFIRDNSFAIGFTLLYGILLAWLMQNHEMWFDETEPWLLALYSDTYGELLYNKRFEGHPNLWYSLLFIITKFTSNLKVLQVTQGIFAVSFVFVFLSFSPFPKVFRLLVCFGYYGLFEYGILSRLYAIELFFLFLVCTFYPKRFSHWYWYLTLLVLLAQTNLFGFFMAGVLGLLLFSEALRIWKDSPNWEAPSFLQITAGAIILAAGYLFSLWSMVRPNETNESAFTQFHPYYLYQAAARVWQAFVPVPNFTTTFWNTSYLPTRYEILLSAIILVILCGVFYRTKRLLLSLFLLFFASFCLFVLKMEGSMRHHAHFFFFTIAFLWIKTYYTQTGISPSIPFQQKLTPVFRALLVTAAFFQVIAGVYALALDWQHPFFVGKKVATFLRSLPPTYTLATDEGVVSSNITAYLGKPIYNLPKGNLKSFYTLDPNEVNDLRPYIILDWALALAQQRNTPVILVCRFELPYQWAFIPVEPMAIFRGDAITPFAFFVYKINPLTIAPKQMTAEYPSVKAE</sequence>
<gene>
    <name evidence="2" type="ORF">FOA19_19480</name>
</gene>
<feature type="transmembrane region" description="Helical" evidence="1">
    <location>
        <begin position="89"/>
        <end position="117"/>
    </location>
</feature>
<feature type="transmembrane region" description="Helical" evidence="1">
    <location>
        <begin position="9"/>
        <end position="27"/>
    </location>
</feature>
<keyword evidence="3" id="KW-1185">Reference proteome</keyword>
<organism evidence="2 3">
    <name type="scientific">Rufibacter hautae</name>
    <dbReference type="NCBI Taxonomy" id="2595005"/>
    <lineage>
        <taxon>Bacteria</taxon>
        <taxon>Pseudomonadati</taxon>
        <taxon>Bacteroidota</taxon>
        <taxon>Cytophagia</taxon>
        <taxon>Cytophagales</taxon>
        <taxon>Hymenobacteraceae</taxon>
        <taxon>Rufibacter</taxon>
    </lineage>
</organism>
<feature type="transmembrane region" description="Helical" evidence="1">
    <location>
        <begin position="318"/>
        <end position="337"/>
    </location>
</feature>
<feature type="transmembrane region" description="Helical" evidence="1">
    <location>
        <begin position="149"/>
        <end position="176"/>
    </location>
</feature>
<feature type="transmembrane region" description="Helical" evidence="1">
    <location>
        <begin position="196"/>
        <end position="218"/>
    </location>
</feature>
<comment type="caution">
    <text evidence="2">The sequence shown here is derived from an EMBL/GenBank/DDBJ whole genome shotgun (WGS) entry which is preliminary data.</text>
</comment>
<dbReference type="EMBL" id="VKKY01000003">
    <property type="protein sequence ID" value="KAA3436570.1"/>
    <property type="molecule type" value="Genomic_DNA"/>
</dbReference>
<feature type="transmembrane region" description="Helical" evidence="1">
    <location>
        <begin position="123"/>
        <end position="142"/>
    </location>
</feature>
<dbReference type="Proteomes" id="UP000324133">
    <property type="component" value="Unassembled WGS sequence"/>
</dbReference>
<feature type="transmembrane region" description="Helical" evidence="1">
    <location>
        <begin position="267"/>
        <end position="284"/>
    </location>
</feature>
<name>A0A5B6TAI2_9BACT</name>
<accession>A0A5B6TAI2</accession>
<dbReference type="OrthoDB" id="1815350at2"/>
<dbReference type="RefSeq" id="WP_149092511.1">
    <property type="nucleotide sequence ID" value="NZ_VKKY01000003.1"/>
</dbReference>
<protein>
    <recommendedName>
        <fullName evidence="4">Glycosyltransferase RgtA/B/C/D-like domain-containing protein</fullName>
    </recommendedName>
</protein>
<feature type="transmembrane region" description="Helical" evidence="1">
    <location>
        <begin position="349"/>
        <end position="372"/>
    </location>
</feature>
<dbReference type="AlphaFoldDB" id="A0A5B6TAI2"/>
<keyword evidence="1" id="KW-0472">Membrane</keyword>
<keyword evidence="1" id="KW-1133">Transmembrane helix</keyword>
<proteinExistence type="predicted"/>
<keyword evidence="1" id="KW-0812">Transmembrane</keyword>
<evidence type="ECO:0008006" key="4">
    <source>
        <dbReference type="Google" id="ProtNLM"/>
    </source>
</evidence>
<feature type="transmembrane region" description="Helical" evidence="1">
    <location>
        <begin position="290"/>
        <end position="306"/>
    </location>
</feature>
<evidence type="ECO:0000313" key="3">
    <source>
        <dbReference type="Proteomes" id="UP000324133"/>
    </source>
</evidence>
<reference evidence="2 3" key="1">
    <citation type="submission" date="2019-07" db="EMBL/GenBank/DDBJ databases">
        <title>Rufibacter sp. nov., isolated from lake sediment.</title>
        <authorList>
            <person name="Qu J.-H."/>
        </authorList>
    </citation>
    <scope>NUCLEOTIDE SEQUENCE [LARGE SCALE GENOMIC DNA]</scope>
    <source>
        <strain evidence="2 3">NBS58-1</strain>
    </source>
</reference>
<evidence type="ECO:0000256" key="1">
    <source>
        <dbReference type="SAM" id="Phobius"/>
    </source>
</evidence>